<accession>A0ABV5MN89</accession>
<reference evidence="2 3" key="1">
    <citation type="submission" date="2024-09" db="EMBL/GenBank/DDBJ databases">
        <authorList>
            <person name="Sun Q."/>
            <person name="Mori K."/>
        </authorList>
    </citation>
    <scope>NUCLEOTIDE SEQUENCE [LARGE SCALE GENOMIC DNA]</scope>
    <source>
        <strain evidence="2 3">JCM 3307</strain>
    </source>
</reference>
<evidence type="ECO:0000313" key="2">
    <source>
        <dbReference type="EMBL" id="MFB9450337.1"/>
    </source>
</evidence>
<evidence type="ECO:0000313" key="3">
    <source>
        <dbReference type="Proteomes" id="UP001589608"/>
    </source>
</evidence>
<protein>
    <submittedName>
        <fullName evidence="2">Nuclear transport factor 2 family protein</fullName>
    </submittedName>
</protein>
<dbReference type="Pfam" id="PF12680">
    <property type="entry name" value="SnoaL_2"/>
    <property type="match status" value="1"/>
</dbReference>
<sequence length="143" mass="16183">MNTHEETLTARQVVERVLDVGRRQDAEAFVELLADDAVIEWPYRPEGVPGRLQGRGEIRAFMQRTARSLVSFDEYREIVMHETADPEVVIVEYEVLGRVTRTGEPFRQTVIAVIRVQGGLVVSYRDYINPLPLMAVLAAANES</sequence>
<dbReference type="RefSeq" id="WP_223102354.1">
    <property type="nucleotide sequence ID" value="NZ_CP061913.1"/>
</dbReference>
<dbReference type="SUPFAM" id="SSF54427">
    <property type="entry name" value="NTF2-like"/>
    <property type="match status" value="1"/>
</dbReference>
<dbReference type="Gene3D" id="3.10.450.50">
    <property type="match status" value="1"/>
</dbReference>
<gene>
    <name evidence="2" type="ORF">ACFFTR_45270</name>
</gene>
<organism evidence="2 3">
    <name type="scientific">Dactylosporangium vinaceum</name>
    <dbReference type="NCBI Taxonomy" id="53362"/>
    <lineage>
        <taxon>Bacteria</taxon>
        <taxon>Bacillati</taxon>
        <taxon>Actinomycetota</taxon>
        <taxon>Actinomycetes</taxon>
        <taxon>Micromonosporales</taxon>
        <taxon>Micromonosporaceae</taxon>
        <taxon>Dactylosporangium</taxon>
    </lineage>
</organism>
<dbReference type="InterPro" id="IPR037401">
    <property type="entry name" value="SnoaL-like"/>
</dbReference>
<dbReference type="EMBL" id="JBHMCA010000078">
    <property type="protein sequence ID" value="MFB9450337.1"/>
    <property type="molecule type" value="Genomic_DNA"/>
</dbReference>
<dbReference type="InterPro" id="IPR032710">
    <property type="entry name" value="NTF2-like_dom_sf"/>
</dbReference>
<dbReference type="Proteomes" id="UP001589608">
    <property type="component" value="Unassembled WGS sequence"/>
</dbReference>
<feature type="domain" description="SnoaL-like" evidence="1">
    <location>
        <begin position="14"/>
        <end position="123"/>
    </location>
</feature>
<name>A0ABV5MN89_9ACTN</name>
<keyword evidence="3" id="KW-1185">Reference proteome</keyword>
<evidence type="ECO:0000259" key="1">
    <source>
        <dbReference type="Pfam" id="PF12680"/>
    </source>
</evidence>
<proteinExistence type="predicted"/>
<comment type="caution">
    <text evidence="2">The sequence shown here is derived from an EMBL/GenBank/DDBJ whole genome shotgun (WGS) entry which is preliminary data.</text>
</comment>